<name>A0A0V0HFQ6_SOLCH</name>
<dbReference type="EMBL" id="GEDG01020229">
    <property type="protein sequence ID" value="JAP19297.1"/>
    <property type="molecule type" value="Transcribed_RNA"/>
</dbReference>
<evidence type="ECO:0000313" key="1">
    <source>
        <dbReference type="EMBL" id="JAP19297.1"/>
    </source>
</evidence>
<reference evidence="1" key="1">
    <citation type="submission" date="2015-12" db="EMBL/GenBank/DDBJ databases">
        <title>Gene expression during late stages of embryo sac development: a critical building block for successful pollen-pistil interactions.</title>
        <authorList>
            <person name="Liu Y."/>
            <person name="Joly V."/>
            <person name="Sabar M."/>
            <person name="Matton D.P."/>
        </authorList>
    </citation>
    <scope>NUCLEOTIDE SEQUENCE</scope>
</reference>
<proteinExistence type="predicted"/>
<protein>
    <submittedName>
        <fullName evidence="1">Putative ovule protein</fullName>
    </submittedName>
</protein>
<dbReference type="AlphaFoldDB" id="A0A0V0HFQ6"/>
<sequence length="61" mass="7579">MTMNFLDHIFQKVPCYEMHEKCFRFQKVDFPENSFSYVATRQVLTKISWTEVKIRERLFFH</sequence>
<accession>A0A0V0HFQ6</accession>
<organism evidence="1">
    <name type="scientific">Solanum chacoense</name>
    <name type="common">Chaco potato</name>
    <dbReference type="NCBI Taxonomy" id="4108"/>
    <lineage>
        <taxon>Eukaryota</taxon>
        <taxon>Viridiplantae</taxon>
        <taxon>Streptophyta</taxon>
        <taxon>Embryophyta</taxon>
        <taxon>Tracheophyta</taxon>
        <taxon>Spermatophyta</taxon>
        <taxon>Magnoliopsida</taxon>
        <taxon>eudicotyledons</taxon>
        <taxon>Gunneridae</taxon>
        <taxon>Pentapetalae</taxon>
        <taxon>asterids</taxon>
        <taxon>lamiids</taxon>
        <taxon>Solanales</taxon>
        <taxon>Solanaceae</taxon>
        <taxon>Solanoideae</taxon>
        <taxon>Solaneae</taxon>
        <taxon>Solanum</taxon>
    </lineage>
</organism>